<name>A0AAV0TT37_HYABA</name>
<feature type="region of interest" description="Disordered" evidence="1">
    <location>
        <begin position="1"/>
        <end position="97"/>
    </location>
</feature>
<evidence type="ECO:0000256" key="1">
    <source>
        <dbReference type="SAM" id="MobiDB-lite"/>
    </source>
</evidence>
<feature type="compositionally biased region" description="Basic and acidic residues" evidence="1">
    <location>
        <begin position="13"/>
        <end position="30"/>
    </location>
</feature>
<keyword evidence="3" id="KW-1185">Reference proteome</keyword>
<protein>
    <submittedName>
        <fullName evidence="2">Uncharacterized protein</fullName>
    </submittedName>
</protein>
<evidence type="ECO:0000313" key="3">
    <source>
        <dbReference type="Proteomes" id="UP001162031"/>
    </source>
</evidence>
<comment type="caution">
    <text evidence="2">The sequence shown here is derived from an EMBL/GenBank/DDBJ whole genome shotgun (WGS) entry which is preliminary data.</text>
</comment>
<dbReference type="EMBL" id="CANTFL010000565">
    <property type="protein sequence ID" value="CAI5724814.1"/>
    <property type="molecule type" value="Genomic_DNA"/>
</dbReference>
<accession>A0AAV0TT37</accession>
<reference evidence="2" key="1">
    <citation type="submission" date="2022-12" db="EMBL/GenBank/DDBJ databases">
        <authorList>
            <person name="Webb A."/>
        </authorList>
    </citation>
    <scope>NUCLEOTIDE SEQUENCE</scope>
    <source>
        <strain evidence="2">Hp1</strain>
    </source>
</reference>
<dbReference type="AlphaFoldDB" id="A0AAV0TT37"/>
<feature type="compositionally biased region" description="Basic residues" evidence="1">
    <location>
        <begin position="52"/>
        <end position="64"/>
    </location>
</feature>
<dbReference type="Proteomes" id="UP001162031">
    <property type="component" value="Unassembled WGS sequence"/>
</dbReference>
<feature type="compositionally biased region" description="Polar residues" evidence="1">
    <location>
        <begin position="1"/>
        <end position="12"/>
    </location>
</feature>
<evidence type="ECO:0000313" key="2">
    <source>
        <dbReference type="EMBL" id="CAI5724814.1"/>
    </source>
</evidence>
<sequence length="760" mass="84141">MAPVTPTSSRLQGSDRESQRLPKPVDREEGILPPGVELQPEPREPQPWITHRAQKGRSLQRRANKTLTSIGKDTPRALVSEASGKHPTPTPRTAPLPAELSSEGFPSVVTGDTVSPAQPLLLPAEEQIRVAELARGQPPQVQGHLLLSRQAKSRATLSKLMQASYAGPSEVAPPGPMLTQVPQTFEEALNSLGTREVVTPASGNCLAMAIVQGATGQDLAEPTSKRGQLTATLKTGIKEVGLLNIEDRIPHDIRVTILQHVNRAWTSMTRRESLNQLKWFLEDYASSPSDRAAVVADNTWGGNDIIGLAAMFLRRNIYVLELEGTRAKPWICRQFGPEVLSIKAKSIASFTERPMDILQCLDAIRADIIDSAATPIVLRFWGRHYSAAVPSPATREEFATHHDALMVAQQSRHDADKPMYSTSQTEDLAPVCGGPQQLALVKVDAANALGTTDRNYVDTSLAPTDVVTQPPRICDQARHLRKRTHVPAPDDRIQDGVALKNIHTGVLLKKGKPEEYALVQYLAVPNDPMGGPNQHWHVEWNRGSVRWPTTASVQCPLVESGTALWAAVAAVEPLVLLNQVQSFRFPGELIDSLADSVIAQWTEEWRRDCLQDCLARYRTNCTVKATRAWLDQWKQQIIFLKGRKVAGNIGDNTDYWKRIRVEKYGNDDLFRLCDPIRRVIFSHHILCAHLYHVEIGELLSMVDTEAGSRSVMEAHVQLLKRDAQYKSCYKGGGTTADWASIARFFESAFEKPMVIEGIDY</sequence>
<proteinExistence type="predicted"/>
<organism evidence="2 3">
    <name type="scientific">Hyaloperonospora brassicae</name>
    <name type="common">Brassica downy mildew</name>
    <name type="synonym">Peronospora brassicae</name>
    <dbReference type="NCBI Taxonomy" id="162125"/>
    <lineage>
        <taxon>Eukaryota</taxon>
        <taxon>Sar</taxon>
        <taxon>Stramenopiles</taxon>
        <taxon>Oomycota</taxon>
        <taxon>Peronosporomycetes</taxon>
        <taxon>Peronosporales</taxon>
        <taxon>Peronosporaceae</taxon>
        <taxon>Hyaloperonospora</taxon>
    </lineage>
</organism>
<gene>
    <name evidence="2" type="ORF">HBR001_LOCUS3452</name>
</gene>